<reference evidence="3" key="1">
    <citation type="submission" date="2022-10" db="EMBL/GenBank/DDBJ databases">
        <title>Two novel species of Flavobacterium.</title>
        <authorList>
            <person name="Liu Q."/>
            <person name="Xin Y.-H."/>
        </authorList>
    </citation>
    <scope>NUCLEOTIDE SEQUENCE</scope>
    <source>
        <strain evidence="3">LS1R47</strain>
    </source>
</reference>
<dbReference type="EMBL" id="JAOZEV010000054">
    <property type="protein sequence ID" value="MCV9934728.1"/>
    <property type="molecule type" value="Genomic_DNA"/>
</dbReference>
<name>A0A9X3CAR1_9FLAO</name>
<dbReference type="InterPro" id="IPR023213">
    <property type="entry name" value="CAT-like_dom_sf"/>
</dbReference>
<dbReference type="GO" id="GO:0044550">
    <property type="term" value="P:secondary metabolite biosynthetic process"/>
    <property type="evidence" value="ECO:0007669"/>
    <property type="project" value="TreeGrafter"/>
</dbReference>
<dbReference type="AlphaFoldDB" id="A0A9X3CAR1"/>
<organism evidence="3 4">
    <name type="scientific">Flavobacterium frigoritolerans</name>
    <dbReference type="NCBI Taxonomy" id="2987686"/>
    <lineage>
        <taxon>Bacteria</taxon>
        <taxon>Pseudomonadati</taxon>
        <taxon>Bacteroidota</taxon>
        <taxon>Flavobacteriia</taxon>
        <taxon>Flavobacteriales</taxon>
        <taxon>Flavobacteriaceae</taxon>
        <taxon>Flavobacterium</taxon>
    </lineage>
</organism>
<dbReference type="Proteomes" id="UP001151133">
    <property type="component" value="Unassembled WGS sequence"/>
</dbReference>
<comment type="caution">
    <text evidence="3">The sequence shown here is derived from an EMBL/GenBank/DDBJ whole genome shotgun (WGS) entry which is preliminary data.</text>
</comment>
<dbReference type="RefSeq" id="WP_264288886.1">
    <property type="nucleotide sequence ID" value="NZ_JAOZEV010000054.1"/>
</dbReference>
<protein>
    <submittedName>
        <fullName evidence="3">Condensation domain-containing protein</fullName>
    </submittedName>
</protein>
<evidence type="ECO:0000313" key="4">
    <source>
        <dbReference type="Proteomes" id="UP001151133"/>
    </source>
</evidence>
<feature type="non-terminal residue" evidence="3">
    <location>
        <position position="403"/>
    </location>
</feature>
<evidence type="ECO:0000313" key="3">
    <source>
        <dbReference type="EMBL" id="MCV9934728.1"/>
    </source>
</evidence>
<gene>
    <name evidence="3" type="ORF">OIU80_20830</name>
</gene>
<dbReference type="PANTHER" id="PTHR45527">
    <property type="entry name" value="NONRIBOSOMAL PEPTIDE SYNTHETASE"/>
    <property type="match status" value="1"/>
</dbReference>
<sequence>IDSYYQELINNKTVKIKEDTAYIQTQEYIGRYKNDVDRYWKSALSEVEGTNDISALLSDPIDFSSYKQVEVSANSSLEIKGELYSQLKAFTQKEGITINVMIQFIWHKLLHVYSNSQKSIVGTTISGRELPIDGIEQSVGLYINTLPLIIDWNNQGTVLDQLHQIQKKIIEMNTHSFADLAKLQKEGERLFQSLFVFENYPVPEGDDDQETSSISLRNSIEKVDYPLNIMAFEQGELLTIKFNYDGNYLTQSKAKEHLATLVNILNQVLSDPNKSHRQISLLSPTDYKELVYNWNATDKAYSKEKTIHQMFEEQVLKTPNAIALVYEGKELTYNELNEKSNQLARYIREQYQEKTQRSLTPDTLIALCLDRSLEMIIGILAVLKAGGAYVPIDPTIPQERIDY</sequence>
<dbReference type="PANTHER" id="PTHR45527:SF14">
    <property type="entry name" value="PLIPASTATIN SYNTHASE SUBUNIT B"/>
    <property type="match status" value="1"/>
</dbReference>
<dbReference type="SUPFAM" id="SSF56801">
    <property type="entry name" value="Acetyl-CoA synthetase-like"/>
    <property type="match status" value="1"/>
</dbReference>
<dbReference type="InterPro" id="IPR001242">
    <property type="entry name" value="Condensation_dom"/>
</dbReference>
<dbReference type="Gene3D" id="3.40.50.980">
    <property type="match status" value="2"/>
</dbReference>
<dbReference type="Pfam" id="PF00668">
    <property type="entry name" value="Condensation"/>
    <property type="match status" value="1"/>
</dbReference>
<dbReference type="GO" id="GO:0043041">
    <property type="term" value="P:amino acid activation for nonribosomal peptide biosynthetic process"/>
    <property type="evidence" value="ECO:0007669"/>
    <property type="project" value="TreeGrafter"/>
</dbReference>
<dbReference type="Pfam" id="PF00501">
    <property type="entry name" value="AMP-binding"/>
    <property type="match status" value="1"/>
</dbReference>
<dbReference type="SUPFAM" id="SSF52777">
    <property type="entry name" value="CoA-dependent acyltransferases"/>
    <property type="match status" value="1"/>
</dbReference>
<accession>A0A9X3CAR1</accession>
<dbReference type="GO" id="GO:0003824">
    <property type="term" value="F:catalytic activity"/>
    <property type="evidence" value="ECO:0007669"/>
    <property type="project" value="InterPro"/>
</dbReference>
<proteinExistence type="predicted"/>
<feature type="domain" description="AMP-dependent synthetase/ligase" evidence="1">
    <location>
        <begin position="311"/>
        <end position="403"/>
    </location>
</feature>
<evidence type="ECO:0000259" key="1">
    <source>
        <dbReference type="Pfam" id="PF00501"/>
    </source>
</evidence>
<dbReference type="InterPro" id="IPR000873">
    <property type="entry name" value="AMP-dep_synth/lig_dom"/>
</dbReference>
<feature type="domain" description="Condensation" evidence="2">
    <location>
        <begin position="3"/>
        <end position="291"/>
    </location>
</feature>
<keyword evidence="4" id="KW-1185">Reference proteome</keyword>
<feature type="non-terminal residue" evidence="3">
    <location>
        <position position="1"/>
    </location>
</feature>
<dbReference type="Gene3D" id="3.30.559.30">
    <property type="entry name" value="Nonribosomal peptide synthetase, condensation domain"/>
    <property type="match status" value="1"/>
</dbReference>
<evidence type="ECO:0000259" key="2">
    <source>
        <dbReference type="Pfam" id="PF00668"/>
    </source>
</evidence>
<dbReference type="GO" id="GO:0031177">
    <property type="term" value="F:phosphopantetheine binding"/>
    <property type="evidence" value="ECO:0007669"/>
    <property type="project" value="TreeGrafter"/>
</dbReference>
<dbReference type="Gene3D" id="3.30.559.10">
    <property type="entry name" value="Chloramphenicol acetyltransferase-like domain"/>
    <property type="match status" value="1"/>
</dbReference>
<dbReference type="GO" id="GO:0005829">
    <property type="term" value="C:cytosol"/>
    <property type="evidence" value="ECO:0007669"/>
    <property type="project" value="TreeGrafter"/>
</dbReference>